<dbReference type="GO" id="GO:0016121">
    <property type="term" value="P:carotene catabolic process"/>
    <property type="evidence" value="ECO:0007669"/>
    <property type="project" value="TreeGrafter"/>
</dbReference>
<dbReference type="PANTHER" id="PTHR10543:SF142">
    <property type="entry name" value="OS06G0162550 PROTEIN"/>
    <property type="match status" value="1"/>
</dbReference>
<feature type="binding site" evidence="4">
    <location>
        <position position="114"/>
    </location>
    <ligand>
        <name>Fe cation</name>
        <dbReference type="ChEBI" id="CHEBI:24875"/>
        <note>catalytic</note>
    </ligand>
</feature>
<reference evidence="5" key="1">
    <citation type="submission" date="2021-02" db="EMBL/GenBank/DDBJ databases">
        <authorList>
            <person name="Dougan E. K."/>
            <person name="Rhodes N."/>
            <person name="Thang M."/>
            <person name="Chan C."/>
        </authorList>
    </citation>
    <scope>NUCLEOTIDE SEQUENCE</scope>
</reference>
<evidence type="ECO:0000256" key="2">
    <source>
        <dbReference type="ARBA" id="ARBA00022723"/>
    </source>
</evidence>
<comment type="cofactor">
    <cofactor evidence="4">
        <name>Fe(2+)</name>
        <dbReference type="ChEBI" id="CHEBI:29033"/>
    </cofactor>
    <text evidence="4">Binds 1 Fe(2+) ion per subunit.</text>
</comment>
<accession>A0A812TH58</accession>
<evidence type="ECO:0000313" key="6">
    <source>
        <dbReference type="Proteomes" id="UP000604046"/>
    </source>
</evidence>
<proteinExistence type="inferred from homology"/>
<evidence type="ECO:0000256" key="4">
    <source>
        <dbReference type="PIRSR" id="PIRSR604294-1"/>
    </source>
</evidence>
<dbReference type="GO" id="GO:0046872">
    <property type="term" value="F:metal ion binding"/>
    <property type="evidence" value="ECO:0007669"/>
    <property type="project" value="UniProtKB-KW"/>
</dbReference>
<dbReference type="OrthoDB" id="407095at2759"/>
<sequence>MLHAVRFQNGQCSYRNRYIRTPDFDREETSGECLYRGIVDTTSLSSFLNPIMNMMSFGTAVKDVANTSVLFHGGRLLALVEGEVMPVEVGLEELDFKGHFKFGQEKVLPSFTAHPKIDPTTGDMVFTAYSSFSEPPVHAGVVGPDGNLKHWTTVKSATRKTLMHDCAITERFTLILDFPLTIDVSRLFSGGQMIGFEESPSRIGVMPRYGEDVERWFEFSPGYGFHMLNAFEDGEEVVLRGCRADTMVLTPPWEDGKVDRRAFMEQYFEPISPLRCIFHFCSYENPRGFKQRYFY</sequence>
<feature type="binding site" evidence="4">
    <location>
        <position position="164"/>
    </location>
    <ligand>
        <name>Fe cation</name>
        <dbReference type="ChEBI" id="CHEBI:24875"/>
        <note>catalytic</note>
    </ligand>
</feature>
<dbReference type="EMBL" id="CAJNDS010002548">
    <property type="protein sequence ID" value="CAE7522134.1"/>
    <property type="molecule type" value="Genomic_DNA"/>
</dbReference>
<keyword evidence="2 4" id="KW-0479">Metal-binding</keyword>
<dbReference type="PANTHER" id="PTHR10543">
    <property type="entry name" value="BETA-CAROTENE DIOXYGENASE"/>
    <property type="match status" value="1"/>
</dbReference>
<dbReference type="InterPro" id="IPR004294">
    <property type="entry name" value="Carotenoid_Oase"/>
</dbReference>
<comment type="similarity">
    <text evidence="1">Belongs to the carotenoid oxygenase family.</text>
</comment>
<dbReference type="AlphaFoldDB" id="A0A812TH58"/>
<evidence type="ECO:0000256" key="3">
    <source>
        <dbReference type="ARBA" id="ARBA00023004"/>
    </source>
</evidence>
<dbReference type="GO" id="GO:0010436">
    <property type="term" value="F:carotenoid dioxygenase activity"/>
    <property type="evidence" value="ECO:0007669"/>
    <property type="project" value="TreeGrafter"/>
</dbReference>
<evidence type="ECO:0000313" key="5">
    <source>
        <dbReference type="EMBL" id="CAE7522134.1"/>
    </source>
</evidence>
<dbReference type="Pfam" id="PF03055">
    <property type="entry name" value="RPE65"/>
    <property type="match status" value="1"/>
</dbReference>
<dbReference type="Proteomes" id="UP000604046">
    <property type="component" value="Unassembled WGS sequence"/>
</dbReference>
<dbReference type="GO" id="GO:0009570">
    <property type="term" value="C:chloroplast stroma"/>
    <property type="evidence" value="ECO:0007669"/>
    <property type="project" value="TreeGrafter"/>
</dbReference>
<gene>
    <name evidence="5" type="primary">CCD</name>
    <name evidence="5" type="ORF">SNAT2548_LOCUS29223</name>
</gene>
<evidence type="ECO:0000256" key="1">
    <source>
        <dbReference type="ARBA" id="ARBA00006787"/>
    </source>
</evidence>
<keyword evidence="3 4" id="KW-0408">Iron</keyword>
<protein>
    <submittedName>
        <fullName evidence="5">CCD protein</fullName>
    </submittedName>
</protein>
<organism evidence="5 6">
    <name type="scientific">Symbiodinium natans</name>
    <dbReference type="NCBI Taxonomy" id="878477"/>
    <lineage>
        <taxon>Eukaryota</taxon>
        <taxon>Sar</taxon>
        <taxon>Alveolata</taxon>
        <taxon>Dinophyceae</taxon>
        <taxon>Suessiales</taxon>
        <taxon>Symbiodiniaceae</taxon>
        <taxon>Symbiodinium</taxon>
    </lineage>
</organism>
<comment type="caution">
    <text evidence="5">The sequence shown here is derived from an EMBL/GenBank/DDBJ whole genome shotgun (WGS) entry which is preliminary data.</text>
</comment>
<feature type="binding site" evidence="4">
    <location>
        <position position="226"/>
    </location>
    <ligand>
        <name>Fe cation</name>
        <dbReference type="ChEBI" id="CHEBI:24875"/>
        <note>catalytic</note>
    </ligand>
</feature>
<keyword evidence="6" id="KW-1185">Reference proteome</keyword>
<name>A0A812TH58_9DINO</name>